<name>A0ABM6LDA0_9BACI</name>
<accession>A0ABM6LDA0</accession>
<gene>
    <name evidence="2" type="ORF">S101395_00562</name>
</gene>
<sequence>MKIVKAIWPFVGLILIMSFMSAFKYSDELSSDEKAKISAEIEKVHQQDNATGGK</sequence>
<dbReference type="EMBL" id="CP021920">
    <property type="protein sequence ID" value="ASB87117.1"/>
    <property type="molecule type" value="Genomic_DNA"/>
</dbReference>
<evidence type="ECO:0000313" key="2">
    <source>
        <dbReference type="EMBL" id="ASB87117.1"/>
    </source>
</evidence>
<dbReference type="Pfam" id="PF26359">
    <property type="entry name" value="YwtC"/>
    <property type="match status" value="1"/>
</dbReference>
<organism evidence="2 3">
    <name type="scientific">Bacillus sonorensis</name>
    <dbReference type="NCBI Taxonomy" id="119858"/>
    <lineage>
        <taxon>Bacteria</taxon>
        <taxon>Bacillati</taxon>
        <taxon>Bacillota</taxon>
        <taxon>Bacilli</taxon>
        <taxon>Bacillales</taxon>
        <taxon>Bacillaceae</taxon>
        <taxon>Bacillus</taxon>
    </lineage>
</organism>
<protein>
    <submittedName>
        <fullName evidence="2">Uncharacterized protein</fullName>
    </submittedName>
</protein>
<dbReference type="Proteomes" id="UP000196877">
    <property type="component" value="Chromosome"/>
</dbReference>
<feature type="transmembrane region" description="Helical" evidence="1">
    <location>
        <begin position="6"/>
        <end position="26"/>
    </location>
</feature>
<evidence type="ECO:0000313" key="3">
    <source>
        <dbReference type="Proteomes" id="UP000196877"/>
    </source>
</evidence>
<keyword evidence="1" id="KW-1133">Transmembrane helix</keyword>
<dbReference type="RefSeq" id="WP_006639315.1">
    <property type="nucleotide sequence ID" value="NZ_BORD01000001.1"/>
</dbReference>
<reference evidence="2 3" key="1">
    <citation type="submission" date="2017-06" db="EMBL/GenBank/DDBJ databases">
        <title>Genome sequence of Bacillus sonorensis strain SRCM101395.</title>
        <authorList>
            <person name="Cho S.H."/>
        </authorList>
    </citation>
    <scope>NUCLEOTIDE SEQUENCE [LARGE SCALE GENOMIC DNA]</scope>
    <source>
        <strain evidence="2 3">SRCM101395</strain>
    </source>
</reference>
<dbReference type="InterPro" id="IPR058890">
    <property type="entry name" value="YwtC-like"/>
</dbReference>
<keyword evidence="1" id="KW-0812">Transmembrane</keyword>
<keyword evidence="3" id="KW-1185">Reference proteome</keyword>
<proteinExistence type="predicted"/>
<evidence type="ECO:0000256" key="1">
    <source>
        <dbReference type="SAM" id="Phobius"/>
    </source>
</evidence>
<keyword evidence="1" id="KW-0472">Membrane</keyword>
<dbReference type="GeneID" id="92855403"/>